<dbReference type="PANTHER" id="PTHR28156">
    <property type="entry name" value="FAS1 DOMAIN-CONTAINING PROTEIN YDR262W"/>
    <property type="match status" value="1"/>
</dbReference>
<dbReference type="EMBL" id="WHVB01000007">
    <property type="protein sequence ID" value="KAF8480979.1"/>
    <property type="molecule type" value="Genomic_DNA"/>
</dbReference>
<dbReference type="SUPFAM" id="SSF82153">
    <property type="entry name" value="FAS1 domain"/>
    <property type="match status" value="1"/>
</dbReference>
<dbReference type="Gene3D" id="2.30.180.10">
    <property type="entry name" value="FAS1 domain"/>
    <property type="match status" value="1"/>
</dbReference>
<proteinExistence type="predicted"/>
<dbReference type="Pfam" id="PF02469">
    <property type="entry name" value="Fasciclin"/>
    <property type="match status" value="1"/>
</dbReference>
<reference evidence="3" key="2">
    <citation type="journal article" date="2020" name="Nat. Commun.">
        <title>Large-scale genome sequencing of mycorrhizal fungi provides insights into the early evolution of symbiotic traits.</title>
        <authorList>
            <person name="Miyauchi S."/>
            <person name="Kiss E."/>
            <person name="Kuo A."/>
            <person name="Drula E."/>
            <person name="Kohler A."/>
            <person name="Sanchez-Garcia M."/>
            <person name="Morin E."/>
            <person name="Andreopoulos B."/>
            <person name="Barry K.W."/>
            <person name="Bonito G."/>
            <person name="Buee M."/>
            <person name="Carver A."/>
            <person name="Chen C."/>
            <person name="Cichocki N."/>
            <person name="Clum A."/>
            <person name="Culley D."/>
            <person name="Crous P.W."/>
            <person name="Fauchery L."/>
            <person name="Girlanda M."/>
            <person name="Hayes R.D."/>
            <person name="Keri Z."/>
            <person name="LaButti K."/>
            <person name="Lipzen A."/>
            <person name="Lombard V."/>
            <person name="Magnuson J."/>
            <person name="Maillard F."/>
            <person name="Murat C."/>
            <person name="Nolan M."/>
            <person name="Ohm R.A."/>
            <person name="Pangilinan J."/>
            <person name="Pereira M.F."/>
            <person name="Perotto S."/>
            <person name="Peter M."/>
            <person name="Pfister S."/>
            <person name="Riley R."/>
            <person name="Sitrit Y."/>
            <person name="Stielow J.B."/>
            <person name="Szollosi G."/>
            <person name="Zifcakova L."/>
            <person name="Stursova M."/>
            <person name="Spatafora J.W."/>
            <person name="Tedersoo L."/>
            <person name="Vaario L.M."/>
            <person name="Yamada A."/>
            <person name="Yan M."/>
            <person name="Wang P."/>
            <person name="Xu J."/>
            <person name="Bruns T."/>
            <person name="Baldrian P."/>
            <person name="Vilgalys R."/>
            <person name="Dunand C."/>
            <person name="Henrissat B."/>
            <person name="Grigoriev I.V."/>
            <person name="Hibbett D."/>
            <person name="Nagy L.G."/>
            <person name="Martin F.M."/>
        </authorList>
    </citation>
    <scope>NUCLEOTIDE SEQUENCE</scope>
    <source>
        <strain evidence="3">Prilba</strain>
    </source>
</reference>
<organism evidence="3 4">
    <name type="scientific">Russula ochroleuca</name>
    <dbReference type="NCBI Taxonomy" id="152965"/>
    <lineage>
        <taxon>Eukaryota</taxon>
        <taxon>Fungi</taxon>
        <taxon>Dikarya</taxon>
        <taxon>Basidiomycota</taxon>
        <taxon>Agaricomycotina</taxon>
        <taxon>Agaricomycetes</taxon>
        <taxon>Russulales</taxon>
        <taxon>Russulaceae</taxon>
        <taxon>Russula</taxon>
    </lineage>
</organism>
<comment type="caution">
    <text evidence="3">The sequence shown here is derived from an EMBL/GenBank/DDBJ whole genome shotgun (WGS) entry which is preliminary data.</text>
</comment>
<dbReference type="PROSITE" id="PS50213">
    <property type="entry name" value="FAS1"/>
    <property type="match status" value="1"/>
</dbReference>
<dbReference type="AlphaFoldDB" id="A0A9P5MXC4"/>
<gene>
    <name evidence="3" type="ORF">DFH94DRAFT_630204</name>
</gene>
<evidence type="ECO:0000259" key="2">
    <source>
        <dbReference type="PROSITE" id="PS50213"/>
    </source>
</evidence>
<name>A0A9P5MXC4_9AGAM</name>
<dbReference type="InterPro" id="IPR036378">
    <property type="entry name" value="FAS1_dom_sf"/>
</dbReference>
<dbReference type="Proteomes" id="UP000759537">
    <property type="component" value="Unassembled WGS sequence"/>
</dbReference>
<sequence length="166" mass="18918">MDDNRPALNVRPTLFDLLTIEPGTSIFFSYARELELSRLFVNVDSNLTLLVPTNNAVMALARKPHQAPVPIDDTIELSEQEFEERSSRNVERWVSLHIIPESHTSLSSRTYLTLAEGKTVTFKEINKDTTVTDWKRFLVNDNIQIVRKKEATNGVLYVIDGTVQDD</sequence>
<protein>
    <recommendedName>
        <fullName evidence="2">FAS1 domain-containing protein</fullName>
    </recommendedName>
</protein>
<dbReference type="InterPro" id="IPR000782">
    <property type="entry name" value="FAS1_domain"/>
</dbReference>
<dbReference type="SMART" id="SM00554">
    <property type="entry name" value="FAS1"/>
    <property type="match status" value="1"/>
</dbReference>
<evidence type="ECO:0000313" key="3">
    <source>
        <dbReference type="EMBL" id="KAF8480979.1"/>
    </source>
</evidence>
<keyword evidence="1" id="KW-0732">Signal</keyword>
<feature type="domain" description="FAS1" evidence="2">
    <location>
        <begin position="11"/>
        <end position="163"/>
    </location>
</feature>
<dbReference type="InterPro" id="IPR040200">
    <property type="entry name" value="Mug57-like"/>
</dbReference>
<keyword evidence="4" id="KW-1185">Reference proteome</keyword>
<evidence type="ECO:0000256" key="1">
    <source>
        <dbReference type="ARBA" id="ARBA00022729"/>
    </source>
</evidence>
<evidence type="ECO:0000313" key="4">
    <source>
        <dbReference type="Proteomes" id="UP000759537"/>
    </source>
</evidence>
<accession>A0A9P5MXC4</accession>
<dbReference type="PANTHER" id="PTHR28156:SF1">
    <property type="entry name" value="FAS1 DOMAIN-CONTAINING PROTEIN YDR262W"/>
    <property type="match status" value="1"/>
</dbReference>
<dbReference type="OrthoDB" id="5551751at2759"/>
<reference evidence="3" key="1">
    <citation type="submission" date="2019-10" db="EMBL/GenBank/DDBJ databases">
        <authorList>
            <consortium name="DOE Joint Genome Institute"/>
            <person name="Kuo A."/>
            <person name="Miyauchi S."/>
            <person name="Kiss E."/>
            <person name="Drula E."/>
            <person name="Kohler A."/>
            <person name="Sanchez-Garcia M."/>
            <person name="Andreopoulos B."/>
            <person name="Barry K.W."/>
            <person name="Bonito G."/>
            <person name="Buee M."/>
            <person name="Carver A."/>
            <person name="Chen C."/>
            <person name="Cichocki N."/>
            <person name="Clum A."/>
            <person name="Culley D."/>
            <person name="Crous P.W."/>
            <person name="Fauchery L."/>
            <person name="Girlanda M."/>
            <person name="Hayes R."/>
            <person name="Keri Z."/>
            <person name="LaButti K."/>
            <person name="Lipzen A."/>
            <person name="Lombard V."/>
            <person name="Magnuson J."/>
            <person name="Maillard F."/>
            <person name="Morin E."/>
            <person name="Murat C."/>
            <person name="Nolan M."/>
            <person name="Ohm R."/>
            <person name="Pangilinan J."/>
            <person name="Pereira M."/>
            <person name="Perotto S."/>
            <person name="Peter M."/>
            <person name="Riley R."/>
            <person name="Sitrit Y."/>
            <person name="Stielow B."/>
            <person name="Szollosi G."/>
            <person name="Zifcakova L."/>
            <person name="Stursova M."/>
            <person name="Spatafora J.W."/>
            <person name="Tedersoo L."/>
            <person name="Vaario L.-M."/>
            <person name="Yamada A."/>
            <person name="Yan M."/>
            <person name="Wang P."/>
            <person name="Xu J."/>
            <person name="Bruns T."/>
            <person name="Baldrian P."/>
            <person name="Vilgalys R."/>
            <person name="Henrissat B."/>
            <person name="Grigoriev I.V."/>
            <person name="Hibbett D."/>
            <person name="Nagy L.G."/>
            <person name="Martin F.M."/>
        </authorList>
    </citation>
    <scope>NUCLEOTIDE SEQUENCE</scope>
    <source>
        <strain evidence="3">Prilba</strain>
    </source>
</reference>